<dbReference type="RefSeq" id="WP_221249664.1">
    <property type="nucleotide sequence ID" value="NZ_AP024355.1"/>
</dbReference>
<reference evidence="2 3" key="1">
    <citation type="journal article" date="2016" name="C (Basel)">
        <title>Selective Growth of and Electricity Production by Marine Exoelectrogenic Bacteria in Self-Aggregated Hydrogel of Microbially Reduced Graphene Oxide.</title>
        <authorList>
            <person name="Yoshida N."/>
            <person name="Goto Y."/>
            <person name="Miyata Y."/>
        </authorList>
    </citation>
    <scope>NUCLEOTIDE SEQUENCE [LARGE SCALE GENOMIC DNA]</scope>
    <source>
        <strain evidence="2 3">NIT-T3</strain>
    </source>
</reference>
<evidence type="ECO:0000256" key="1">
    <source>
        <dbReference type="SAM" id="MobiDB-lite"/>
    </source>
</evidence>
<dbReference type="EMBL" id="AP024355">
    <property type="protein sequence ID" value="BCR06295.1"/>
    <property type="molecule type" value="Genomic_DNA"/>
</dbReference>
<keyword evidence="3" id="KW-1185">Reference proteome</keyword>
<proteinExistence type="predicted"/>
<protein>
    <submittedName>
        <fullName evidence="2">Uncharacterized protein</fullName>
    </submittedName>
</protein>
<evidence type="ECO:0000313" key="2">
    <source>
        <dbReference type="EMBL" id="BCR06295.1"/>
    </source>
</evidence>
<reference evidence="2 3" key="2">
    <citation type="journal article" date="2021" name="Int. J. Syst. Evol. Microbiol.">
        <title>Isolation and Polyphasic Characterization of Desulfuromonas versatilis sp. Nov., an Electrogenic Bacteria Capable of Versatile Metabolism Isolated from a Graphene Oxide-Reducing Enrichment Culture.</title>
        <authorList>
            <person name="Xie L."/>
            <person name="Yoshida N."/>
            <person name="Ishii S."/>
            <person name="Meng L."/>
        </authorList>
    </citation>
    <scope>NUCLEOTIDE SEQUENCE [LARGE SCALE GENOMIC DNA]</scope>
    <source>
        <strain evidence="2 3">NIT-T3</strain>
    </source>
</reference>
<evidence type="ECO:0000313" key="3">
    <source>
        <dbReference type="Proteomes" id="UP001319827"/>
    </source>
</evidence>
<dbReference type="Proteomes" id="UP001319827">
    <property type="component" value="Chromosome"/>
</dbReference>
<accession>A0ABN6E1S4</accession>
<feature type="region of interest" description="Disordered" evidence="1">
    <location>
        <begin position="94"/>
        <end position="115"/>
    </location>
</feature>
<organism evidence="2 3">
    <name type="scientific">Desulfuromonas versatilis</name>
    <dbReference type="NCBI Taxonomy" id="2802975"/>
    <lineage>
        <taxon>Bacteria</taxon>
        <taxon>Pseudomonadati</taxon>
        <taxon>Thermodesulfobacteriota</taxon>
        <taxon>Desulfuromonadia</taxon>
        <taxon>Desulfuromonadales</taxon>
        <taxon>Desulfuromonadaceae</taxon>
        <taxon>Desulfuromonas</taxon>
    </lineage>
</organism>
<sequence length="115" mass="12678">MNAMDIKPSPPYLPKSTGVGSAGKLHVLESALQRMSDDQLLKSRDILLRLSQDVKLALKEEREIMETLARNMFSEEDGAVLSYILEILEQLPGLDAGDRPGDYPPLTPGEAVSRK</sequence>
<name>A0ABN6E1S4_9BACT</name>
<gene>
    <name evidence="2" type="ORF">DESUT3_33640</name>
</gene>